<gene>
    <name evidence="2" type="ORF">A0H81_05678</name>
</gene>
<sequence>MSVSSYQYFNRTSTSSSTGGEAGRSSFMPLLINVPNILLTGNAISSLTLFTCSCRAWWIQHTEILGMFDIWSGSVLCLL</sequence>
<dbReference type="AlphaFoldDB" id="A0A1C7MDZ0"/>
<name>A0A1C7MDZ0_GRIFR</name>
<protein>
    <submittedName>
        <fullName evidence="2">Uncharacterized protein</fullName>
    </submittedName>
</protein>
<feature type="compositionally biased region" description="Polar residues" evidence="1">
    <location>
        <begin position="1"/>
        <end position="11"/>
    </location>
</feature>
<organism evidence="2 3">
    <name type="scientific">Grifola frondosa</name>
    <name type="common">Maitake</name>
    <name type="synonym">Polyporus frondosus</name>
    <dbReference type="NCBI Taxonomy" id="5627"/>
    <lineage>
        <taxon>Eukaryota</taxon>
        <taxon>Fungi</taxon>
        <taxon>Dikarya</taxon>
        <taxon>Basidiomycota</taxon>
        <taxon>Agaricomycotina</taxon>
        <taxon>Agaricomycetes</taxon>
        <taxon>Polyporales</taxon>
        <taxon>Grifolaceae</taxon>
        <taxon>Grifola</taxon>
    </lineage>
</organism>
<accession>A0A1C7MDZ0</accession>
<dbReference type="Proteomes" id="UP000092993">
    <property type="component" value="Unassembled WGS sequence"/>
</dbReference>
<feature type="region of interest" description="Disordered" evidence="1">
    <location>
        <begin position="1"/>
        <end position="22"/>
    </location>
</feature>
<evidence type="ECO:0000313" key="3">
    <source>
        <dbReference type="Proteomes" id="UP000092993"/>
    </source>
</evidence>
<feature type="compositionally biased region" description="Low complexity" evidence="1">
    <location>
        <begin position="12"/>
        <end position="22"/>
    </location>
</feature>
<proteinExistence type="predicted"/>
<evidence type="ECO:0000256" key="1">
    <source>
        <dbReference type="SAM" id="MobiDB-lite"/>
    </source>
</evidence>
<comment type="caution">
    <text evidence="2">The sequence shown here is derived from an EMBL/GenBank/DDBJ whole genome shotgun (WGS) entry which is preliminary data.</text>
</comment>
<evidence type="ECO:0000313" key="2">
    <source>
        <dbReference type="EMBL" id="OBZ74596.1"/>
    </source>
</evidence>
<keyword evidence="3" id="KW-1185">Reference proteome</keyword>
<dbReference type="EMBL" id="LUGG01000005">
    <property type="protein sequence ID" value="OBZ74596.1"/>
    <property type="molecule type" value="Genomic_DNA"/>
</dbReference>
<reference evidence="2 3" key="1">
    <citation type="submission" date="2016-03" db="EMBL/GenBank/DDBJ databases">
        <title>Whole genome sequencing of Grifola frondosa 9006-11.</title>
        <authorList>
            <person name="Min B."/>
            <person name="Park H."/>
            <person name="Kim J.-G."/>
            <person name="Cho H."/>
            <person name="Oh Y.-L."/>
            <person name="Kong W.-S."/>
            <person name="Choi I.-G."/>
        </authorList>
    </citation>
    <scope>NUCLEOTIDE SEQUENCE [LARGE SCALE GENOMIC DNA]</scope>
    <source>
        <strain evidence="2 3">9006-11</strain>
    </source>
</reference>